<dbReference type="InterPro" id="IPR001461">
    <property type="entry name" value="Aspartic_peptidase_A1"/>
</dbReference>
<dbReference type="PANTHER" id="PTHR47966">
    <property type="entry name" value="BETA-SITE APP-CLEAVING ENZYME, ISOFORM A-RELATED"/>
    <property type="match status" value="1"/>
</dbReference>
<keyword evidence="6" id="KW-0732">Signal</keyword>
<evidence type="ECO:0000256" key="3">
    <source>
        <dbReference type="PIRSR" id="PIRSR601461-1"/>
    </source>
</evidence>
<evidence type="ECO:0000259" key="7">
    <source>
        <dbReference type="PROSITE" id="PS51767"/>
    </source>
</evidence>
<dbReference type="Gene3D" id="2.40.70.10">
    <property type="entry name" value="Acid Proteases"/>
    <property type="match status" value="2"/>
</dbReference>
<evidence type="ECO:0000256" key="4">
    <source>
        <dbReference type="RuleBase" id="RU000454"/>
    </source>
</evidence>
<keyword evidence="5" id="KW-0812">Transmembrane</keyword>
<evidence type="ECO:0000313" key="9">
    <source>
        <dbReference type="Proteomes" id="UP001194468"/>
    </source>
</evidence>
<keyword evidence="9" id="KW-1185">Reference proteome</keyword>
<dbReference type="GO" id="GO:0006508">
    <property type="term" value="P:proteolysis"/>
    <property type="evidence" value="ECO:0007669"/>
    <property type="project" value="UniProtKB-KW"/>
</dbReference>
<comment type="caution">
    <text evidence="8">The sequence shown here is derived from an EMBL/GenBank/DDBJ whole genome shotgun (WGS) entry which is preliminary data.</text>
</comment>
<accession>A0AAD4GKG5</accession>
<keyword evidence="4" id="KW-0378">Hydrolase</keyword>
<reference evidence="8" key="2">
    <citation type="journal article" date="2020" name="Nat. Commun.">
        <title>Large-scale genome sequencing of mycorrhizal fungi provides insights into the early evolution of symbiotic traits.</title>
        <authorList>
            <person name="Miyauchi S."/>
            <person name="Kiss E."/>
            <person name="Kuo A."/>
            <person name="Drula E."/>
            <person name="Kohler A."/>
            <person name="Sanchez-Garcia M."/>
            <person name="Morin E."/>
            <person name="Andreopoulos B."/>
            <person name="Barry K.W."/>
            <person name="Bonito G."/>
            <person name="Buee M."/>
            <person name="Carver A."/>
            <person name="Chen C."/>
            <person name="Cichocki N."/>
            <person name="Clum A."/>
            <person name="Culley D."/>
            <person name="Crous P.W."/>
            <person name="Fauchery L."/>
            <person name="Girlanda M."/>
            <person name="Hayes R.D."/>
            <person name="Keri Z."/>
            <person name="LaButti K."/>
            <person name="Lipzen A."/>
            <person name="Lombard V."/>
            <person name="Magnuson J."/>
            <person name="Maillard F."/>
            <person name="Murat C."/>
            <person name="Nolan M."/>
            <person name="Ohm R.A."/>
            <person name="Pangilinan J."/>
            <person name="Pereira M.F."/>
            <person name="Perotto S."/>
            <person name="Peter M."/>
            <person name="Pfister S."/>
            <person name="Riley R."/>
            <person name="Sitrit Y."/>
            <person name="Stielow J.B."/>
            <person name="Szollosi G."/>
            <person name="Zifcakova L."/>
            <person name="Stursova M."/>
            <person name="Spatafora J.W."/>
            <person name="Tedersoo L."/>
            <person name="Vaario L.M."/>
            <person name="Yamada A."/>
            <person name="Yan M."/>
            <person name="Wang P."/>
            <person name="Xu J."/>
            <person name="Bruns T."/>
            <person name="Baldrian P."/>
            <person name="Vilgalys R."/>
            <person name="Dunand C."/>
            <person name="Henrissat B."/>
            <person name="Grigoriev I.V."/>
            <person name="Hibbett D."/>
            <person name="Nagy L.G."/>
            <person name="Martin F.M."/>
        </authorList>
    </citation>
    <scope>NUCLEOTIDE SEQUENCE</scope>
    <source>
        <strain evidence="8">BED1</strain>
    </source>
</reference>
<evidence type="ECO:0000256" key="2">
    <source>
        <dbReference type="ARBA" id="ARBA00022750"/>
    </source>
</evidence>
<evidence type="ECO:0000256" key="1">
    <source>
        <dbReference type="ARBA" id="ARBA00007447"/>
    </source>
</evidence>
<dbReference type="EMBL" id="WHUW01000003">
    <property type="protein sequence ID" value="KAF8449369.1"/>
    <property type="molecule type" value="Genomic_DNA"/>
</dbReference>
<evidence type="ECO:0000313" key="8">
    <source>
        <dbReference type="EMBL" id="KAF8449369.1"/>
    </source>
</evidence>
<protein>
    <submittedName>
        <fullName evidence="8">Acid protease</fullName>
    </submittedName>
</protein>
<dbReference type="GO" id="GO:0004190">
    <property type="term" value="F:aspartic-type endopeptidase activity"/>
    <property type="evidence" value="ECO:0007669"/>
    <property type="project" value="UniProtKB-KW"/>
</dbReference>
<feature type="active site" evidence="3">
    <location>
        <position position="105"/>
    </location>
</feature>
<keyword evidence="2 4" id="KW-0064">Aspartyl protease</keyword>
<dbReference type="InterPro" id="IPR034164">
    <property type="entry name" value="Pepsin-like_dom"/>
</dbReference>
<evidence type="ECO:0000256" key="5">
    <source>
        <dbReference type="SAM" id="Phobius"/>
    </source>
</evidence>
<dbReference type="PROSITE" id="PS00141">
    <property type="entry name" value="ASP_PROTEASE"/>
    <property type="match status" value="1"/>
</dbReference>
<feature type="transmembrane region" description="Helical" evidence="5">
    <location>
        <begin position="450"/>
        <end position="473"/>
    </location>
</feature>
<reference evidence="8" key="1">
    <citation type="submission" date="2019-10" db="EMBL/GenBank/DDBJ databases">
        <authorList>
            <consortium name="DOE Joint Genome Institute"/>
            <person name="Kuo A."/>
            <person name="Miyauchi S."/>
            <person name="Kiss E."/>
            <person name="Drula E."/>
            <person name="Kohler A."/>
            <person name="Sanchez-Garcia M."/>
            <person name="Andreopoulos B."/>
            <person name="Barry K.W."/>
            <person name="Bonito G."/>
            <person name="Buee M."/>
            <person name="Carver A."/>
            <person name="Chen C."/>
            <person name="Cichocki N."/>
            <person name="Clum A."/>
            <person name="Culley D."/>
            <person name="Crous P.W."/>
            <person name="Fauchery L."/>
            <person name="Girlanda M."/>
            <person name="Hayes R."/>
            <person name="Keri Z."/>
            <person name="LaButti K."/>
            <person name="Lipzen A."/>
            <person name="Lombard V."/>
            <person name="Magnuson J."/>
            <person name="Maillard F."/>
            <person name="Morin E."/>
            <person name="Murat C."/>
            <person name="Nolan M."/>
            <person name="Ohm R."/>
            <person name="Pangilinan J."/>
            <person name="Pereira M."/>
            <person name="Perotto S."/>
            <person name="Peter M."/>
            <person name="Riley R."/>
            <person name="Sitrit Y."/>
            <person name="Stielow B."/>
            <person name="Szollosi G."/>
            <person name="Zifcakova L."/>
            <person name="Stursova M."/>
            <person name="Spatafora J.W."/>
            <person name="Tedersoo L."/>
            <person name="Vaario L.-M."/>
            <person name="Yamada A."/>
            <person name="Yan M."/>
            <person name="Wang P."/>
            <person name="Xu J."/>
            <person name="Bruns T."/>
            <person name="Baldrian P."/>
            <person name="Vilgalys R."/>
            <person name="Henrissat B."/>
            <person name="Grigoriev I.V."/>
            <person name="Hibbett D."/>
            <person name="Nagy L.G."/>
            <person name="Martin F.M."/>
        </authorList>
    </citation>
    <scope>NUCLEOTIDE SEQUENCE</scope>
    <source>
        <strain evidence="8">BED1</strain>
    </source>
</reference>
<dbReference type="PROSITE" id="PS51767">
    <property type="entry name" value="PEPTIDASE_A1"/>
    <property type="match status" value="1"/>
</dbReference>
<keyword evidence="5" id="KW-0472">Membrane</keyword>
<evidence type="ECO:0000256" key="6">
    <source>
        <dbReference type="SAM" id="SignalP"/>
    </source>
</evidence>
<dbReference type="InterPro" id="IPR033121">
    <property type="entry name" value="PEPTIDASE_A1"/>
</dbReference>
<feature type="domain" description="Peptidase A1" evidence="7">
    <location>
        <begin position="87"/>
        <end position="410"/>
    </location>
</feature>
<gene>
    <name evidence="8" type="ORF">L210DRAFT_3389484</name>
</gene>
<organism evidence="8 9">
    <name type="scientific">Boletus edulis BED1</name>
    <dbReference type="NCBI Taxonomy" id="1328754"/>
    <lineage>
        <taxon>Eukaryota</taxon>
        <taxon>Fungi</taxon>
        <taxon>Dikarya</taxon>
        <taxon>Basidiomycota</taxon>
        <taxon>Agaricomycotina</taxon>
        <taxon>Agaricomycetes</taxon>
        <taxon>Agaricomycetidae</taxon>
        <taxon>Boletales</taxon>
        <taxon>Boletineae</taxon>
        <taxon>Boletaceae</taxon>
        <taxon>Boletoideae</taxon>
        <taxon>Boletus</taxon>
    </lineage>
</organism>
<dbReference type="Pfam" id="PF00026">
    <property type="entry name" value="Asp"/>
    <property type="match status" value="1"/>
</dbReference>
<dbReference type="Proteomes" id="UP001194468">
    <property type="component" value="Unassembled WGS sequence"/>
</dbReference>
<feature type="active site" evidence="3">
    <location>
        <position position="299"/>
    </location>
</feature>
<keyword evidence="5" id="KW-1133">Transmembrane helix</keyword>
<dbReference type="PANTHER" id="PTHR47966:SF6">
    <property type="entry name" value="PEPTIDASE A1 DOMAIN-CONTAINING PROTEIN"/>
    <property type="match status" value="1"/>
</dbReference>
<dbReference type="InterPro" id="IPR001969">
    <property type="entry name" value="Aspartic_peptidase_AS"/>
</dbReference>
<dbReference type="FunFam" id="2.40.70.10:FF:000008">
    <property type="entry name" value="Cathepsin D"/>
    <property type="match status" value="1"/>
</dbReference>
<comment type="similarity">
    <text evidence="1 4">Belongs to the peptidase A1 family.</text>
</comment>
<feature type="chain" id="PRO_5042240296" evidence="6">
    <location>
        <begin position="22"/>
        <end position="474"/>
    </location>
</feature>
<keyword evidence="4 8" id="KW-0645">Protease</keyword>
<dbReference type="AlphaFoldDB" id="A0AAD4GKG5"/>
<dbReference type="InterPro" id="IPR021109">
    <property type="entry name" value="Peptidase_aspartic_dom_sf"/>
</dbReference>
<proteinExistence type="inferred from homology"/>
<sequence length="474" mass="49651">MFSSTLVIFSSLLCHLQAAFAVPGPSLISGQSITLSRRQRTARTVEDWAAWAKNEREALAVKYGGSSLSKRSQGMNLITNQNSDDIYFGSIAIGTPPTAFHVILDTGSADLWVADANCDTGCSHNDTSYNPASSSTFQNLSRPFSATYGSGRAAGDLFSDVVQMAGFSVNNQSFGSVTETHGFLFSPVSGLLGLGWQSIAVSKEPPFWQTLASKGAWSEPVMGFHITRYVFIDDSNAQFLEPGGSFTMGFLNSSLYTGSIDYQDLVSTPGFWTLPLTKLTIQGTTVSLPSGSASRAAIDTGTSLIGGPASMLQNIYAQIPGSQPGTGDWQGYWTYPCNTTVNLTISFGGPSWPVSPTDFQMTQINSSTCVGAFFASKPGIKGGAGWLIGGTFLKNVFSVFRYSPPSVGFAALSEDALSMNGVDGPPPTATIGSIATSVTASPGNLTSGRVVWTSGSVCGSLLVGCAVAVGVLLL</sequence>
<feature type="signal peptide" evidence="6">
    <location>
        <begin position="1"/>
        <end position="21"/>
    </location>
</feature>
<name>A0AAD4GKG5_BOLED</name>
<dbReference type="PRINTS" id="PR00792">
    <property type="entry name" value="PEPSIN"/>
</dbReference>
<dbReference type="SUPFAM" id="SSF50630">
    <property type="entry name" value="Acid proteases"/>
    <property type="match status" value="1"/>
</dbReference>
<dbReference type="CDD" id="cd05471">
    <property type="entry name" value="pepsin_like"/>
    <property type="match status" value="1"/>
</dbReference>